<organism evidence="2 3">
    <name type="scientific">Escherichia coli</name>
    <dbReference type="NCBI Taxonomy" id="562"/>
    <lineage>
        <taxon>Bacteria</taxon>
        <taxon>Pseudomonadati</taxon>
        <taxon>Pseudomonadota</taxon>
        <taxon>Gammaproteobacteria</taxon>
        <taxon>Enterobacterales</taxon>
        <taxon>Enterobacteriaceae</taxon>
        <taxon>Escherichia</taxon>
    </lineage>
</organism>
<evidence type="ECO:0000313" key="2">
    <source>
        <dbReference type="EMBL" id="HAN4356521.1"/>
    </source>
</evidence>
<sequence>METAPVQYAIVDGAVEEGLLDFLNEVNPPHCCLYAEPIQLDLVALAPYLVEVVPEVEAWLSVKASPWGIYLTTYSTMNVLRQHLRRYLQVLIPDETKPVLLRFYDPRNIWDFLSVLSEWEKYLFVGPVDKITTLWNGEEKCKTFHEIKDKFPVDSGTRRKIMKVSRAQMDALILIFEERYIESLAEKLKSWGEPPEKINKEIIGNTLQWLRHQGITDDRSIRGLFYLFHSRECLTVDTIPEDFRRILGDGDDEGVFKAETLLIRELGNVPL</sequence>
<name>A0AAN5K7G0_ECOLX</name>
<proteinExistence type="predicted"/>
<evidence type="ECO:0000259" key="1">
    <source>
        <dbReference type="Pfam" id="PF13503"/>
    </source>
</evidence>
<dbReference type="Pfam" id="PF13503">
    <property type="entry name" value="DUF4123"/>
    <property type="match status" value="1"/>
</dbReference>
<reference evidence="2" key="2">
    <citation type="submission" date="2020-09" db="EMBL/GenBank/DDBJ databases">
        <authorList>
            <consortium name="NCBI Pathogen Detection Project"/>
        </authorList>
    </citation>
    <scope>NUCLEOTIDE SEQUENCE</scope>
    <source>
        <strain evidence="2">489-16</strain>
    </source>
</reference>
<gene>
    <name evidence="2" type="ORF">IFC14_005124</name>
</gene>
<dbReference type="RefSeq" id="WP_001580448.1">
    <property type="nucleotide sequence ID" value="NZ_BFPE01000039.1"/>
</dbReference>
<protein>
    <submittedName>
        <fullName evidence="2">DUF4123 domain-containing protein</fullName>
    </submittedName>
</protein>
<evidence type="ECO:0000313" key="3">
    <source>
        <dbReference type="Proteomes" id="UP000859822"/>
    </source>
</evidence>
<dbReference type="AlphaFoldDB" id="A0AAN5K7G0"/>
<dbReference type="Proteomes" id="UP000859822">
    <property type="component" value="Unassembled WGS sequence"/>
</dbReference>
<dbReference type="EMBL" id="DABUHV010000077">
    <property type="protein sequence ID" value="HAN4356521.1"/>
    <property type="molecule type" value="Genomic_DNA"/>
</dbReference>
<comment type="caution">
    <text evidence="2">The sequence shown here is derived from an EMBL/GenBank/DDBJ whole genome shotgun (WGS) entry which is preliminary data.</text>
</comment>
<accession>A0AAN5K7G0</accession>
<reference evidence="2" key="1">
    <citation type="journal article" date="2018" name="Genome Biol.">
        <title>SKESA: strategic k-mer extension for scrupulous assemblies.</title>
        <authorList>
            <person name="Souvorov A."/>
            <person name="Agarwala R."/>
            <person name="Lipman D.J."/>
        </authorList>
    </citation>
    <scope>NUCLEOTIDE SEQUENCE</scope>
    <source>
        <strain evidence="2">489-16</strain>
    </source>
</reference>
<dbReference type="InterPro" id="IPR025391">
    <property type="entry name" value="DUF4123"/>
</dbReference>
<feature type="domain" description="DUF4123" evidence="1">
    <location>
        <begin position="8"/>
        <end position="120"/>
    </location>
</feature>